<dbReference type="PANTHER" id="PTHR21342">
    <property type="entry name" value="PHOSPHOPANTETHEINE ADENYLYLTRANSFERASE"/>
    <property type="match status" value="1"/>
</dbReference>
<sequence length="173" mass="19895">MTVGLIIGRFQPPHKGHIIAIKNILKSVDMLIIGVGSAQKCFFQNNPFTAGERITMLKAALDEERVDCSKYMLIPIQDVDDNRLWVHHVVTLVPRFDVVYTNDKLSNYLFKTAGYDARFFEEYDRDVYSSTEVRRRMREGGNWRSLVPVSVAKIIDDIKGVERVKFIEAQSLK</sequence>
<dbReference type="PANTHER" id="PTHR21342:SF0">
    <property type="entry name" value="BIFUNCTIONAL NMN ADENYLYLTRANSFERASE_NUDIX HYDROLASE"/>
    <property type="match status" value="1"/>
</dbReference>
<dbReference type="NCBIfam" id="TIGR01527">
    <property type="entry name" value="arch_NMN_Atrans"/>
    <property type="match status" value="1"/>
</dbReference>
<dbReference type="NCBIfam" id="NF002243">
    <property type="entry name" value="PRK01153.1"/>
    <property type="match status" value="1"/>
</dbReference>
<name>A0AAF0D131_ODILC</name>
<dbReference type="InterPro" id="IPR014729">
    <property type="entry name" value="Rossmann-like_a/b/a_fold"/>
</dbReference>
<keyword evidence="2 4" id="KW-0808">Transferase</keyword>
<organism evidence="7 8">
    <name type="scientific">Odinarchaeota yellowstonii (strain LCB_4)</name>
    <dbReference type="NCBI Taxonomy" id="1841599"/>
    <lineage>
        <taxon>Archaea</taxon>
        <taxon>Promethearchaeati</taxon>
        <taxon>Candidatus Odinarchaeota</taxon>
        <taxon>Candidatus Odinarchaeia</taxon>
        <taxon>Candidatus Odinarchaeales</taxon>
        <taxon>Candidatus Odinarchaeaceae</taxon>
        <taxon>Candidatus Odinarchaeum</taxon>
    </lineage>
</organism>
<keyword evidence="3 4" id="KW-0548">Nucleotidyltransferase</keyword>
<dbReference type="Proteomes" id="UP000186851">
    <property type="component" value="Chromosome"/>
</dbReference>
<dbReference type="GO" id="GO:0000309">
    <property type="term" value="F:nicotinamide-nucleotide adenylyltransferase activity"/>
    <property type="evidence" value="ECO:0007669"/>
    <property type="project" value="UniProtKB-UniRule"/>
</dbReference>
<reference evidence="7" key="1">
    <citation type="journal article" date="2017" name="Nature">
        <title>Asgard archaea illuminate the origin of eukaryotic cellular complexity.</title>
        <authorList>
            <person name="Zaremba-Niedzwiedzka K."/>
            <person name="Caceres E.F."/>
            <person name="Saw J.H."/>
            <person name="Backstrom D."/>
            <person name="Juzokaite L."/>
            <person name="Vancaester E."/>
            <person name="Seitz K.W."/>
            <person name="Anantharaman K."/>
            <person name="Starnawski P."/>
            <person name="Kjeldsen K.U."/>
            <person name="Scott M.B."/>
            <person name="Nunoura T."/>
            <person name="Banfield J.F."/>
            <person name="Schramm A."/>
            <person name="Baker B.J."/>
            <person name="Spang A."/>
            <person name="Ettema T.J.G."/>
        </authorList>
    </citation>
    <scope>NUCLEOTIDE SEQUENCE</scope>
    <source>
        <strain evidence="7">LCB_4</strain>
    </source>
</reference>
<evidence type="ECO:0000256" key="2">
    <source>
        <dbReference type="ARBA" id="ARBA00022679"/>
    </source>
</evidence>
<evidence type="ECO:0000313" key="8">
    <source>
        <dbReference type="Proteomes" id="UP000186851"/>
    </source>
</evidence>
<keyword evidence="4" id="KW-0547">Nucleotide-binding</keyword>
<keyword evidence="4" id="KW-0520">NAD</keyword>
<evidence type="ECO:0000256" key="5">
    <source>
        <dbReference type="NCBIfam" id="TIGR01527"/>
    </source>
</evidence>
<comment type="pathway">
    <text evidence="4">Cofactor biosynthesis; NAD(+) biosynthesis; NAD(+) from nicotinamide D-ribonucleotide: step 1/1.</text>
</comment>
<dbReference type="SUPFAM" id="SSF52374">
    <property type="entry name" value="Nucleotidylyl transferase"/>
    <property type="match status" value="1"/>
</dbReference>
<dbReference type="HAMAP" id="MF_00243">
    <property type="entry name" value="NMN_adenylyltr"/>
    <property type="match status" value="1"/>
</dbReference>
<protein>
    <recommendedName>
        <fullName evidence="4 5">Nicotinamide-nucleotide adenylyltransferase</fullName>
        <ecNumber evidence="4 5">2.7.7.1</ecNumber>
    </recommendedName>
    <alternativeName>
        <fullName evidence="4">NAD(+) diphosphorylase</fullName>
    </alternativeName>
    <alternativeName>
        <fullName evidence="4">NAD(+) pyrophosphorylase</fullName>
    </alternativeName>
    <alternativeName>
        <fullName evidence="4">NMN adenylyltransferase</fullName>
    </alternativeName>
</protein>
<accession>A0AAF0D131</accession>
<comment type="catalytic activity">
    <reaction evidence="4">
        <text>beta-nicotinamide D-ribonucleotide + ATP + H(+) = diphosphate + NAD(+)</text>
        <dbReference type="Rhea" id="RHEA:21360"/>
        <dbReference type="ChEBI" id="CHEBI:14649"/>
        <dbReference type="ChEBI" id="CHEBI:15378"/>
        <dbReference type="ChEBI" id="CHEBI:30616"/>
        <dbReference type="ChEBI" id="CHEBI:33019"/>
        <dbReference type="ChEBI" id="CHEBI:57540"/>
        <dbReference type="EC" id="2.7.7.1"/>
    </reaction>
</comment>
<comment type="subcellular location">
    <subcellularLocation>
        <location evidence="4">Cytoplasm</location>
    </subcellularLocation>
</comment>
<keyword evidence="4" id="KW-0662">Pyridine nucleotide biosynthesis</keyword>
<feature type="domain" description="Cytidyltransferase-like" evidence="6">
    <location>
        <begin position="6"/>
        <end position="136"/>
    </location>
</feature>
<comment type="similarity">
    <text evidence="1 4">Belongs to the archaeal NMN adenylyltransferase family.</text>
</comment>
<dbReference type="AlphaFoldDB" id="A0AAF0D131"/>
<reference evidence="7" key="2">
    <citation type="journal article" date="2022" name="Nat. Microbiol.">
        <title>A closed Candidatus Odinarchaeum chromosome exposes Asgard archaeal viruses.</title>
        <authorList>
            <person name="Tamarit D."/>
            <person name="Caceres E.F."/>
            <person name="Krupovic M."/>
            <person name="Nijland R."/>
            <person name="Eme L."/>
            <person name="Robinson N.P."/>
            <person name="Ettema T.J.G."/>
        </authorList>
    </citation>
    <scope>NUCLEOTIDE SEQUENCE</scope>
    <source>
        <strain evidence="7">LCB_4</strain>
    </source>
</reference>
<keyword evidence="4" id="KW-0963">Cytoplasm</keyword>
<evidence type="ECO:0000313" key="7">
    <source>
        <dbReference type="EMBL" id="WEU39765.1"/>
    </source>
</evidence>
<evidence type="ECO:0000259" key="6">
    <source>
        <dbReference type="Pfam" id="PF01467"/>
    </source>
</evidence>
<evidence type="ECO:0000256" key="3">
    <source>
        <dbReference type="ARBA" id="ARBA00022695"/>
    </source>
</evidence>
<dbReference type="KEGG" id="oyw:OdinLCB4_004605"/>
<dbReference type="InterPro" id="IPR004821">
    <property type="entry name" value="Cyt_trans-like"/>
</dbReference>
<dbReference type="Pfam" id="PF01467">
    <property type="entry name" value="CTP_transf_like"/>
    <property type="match status" value="1"/>
</dbReference>
<keyword evidence="4" id="KW-0067">ATP-binding</keyword>
<proteinExistence type="inferred from homology"/>
<evidence type="ECO:0000256" key="1">
    <source>
        <dbReference type="ARBA" id="ARBA00010124"/>
    </source>
</evidence>
<gene>
    <name evidence="7" type="ORF">OdinLCB4_004605</name>
</gene>
<dbReference type="GO" id="GO:0005737">
    <property type="term" value="C:cytoplasm"/>
    <property type="evidence" value="ECO:0007669"/>
    <property type="project" value="UniProtKB-SubCell"/>
</dbReference>
<dbReference type="NCBIfam" id="TIGR00125">
    <property type="entry name" value="cyt_tran_rel"/>
    <property type="match status" value="1"/>
</dbReference>
<dbReference type="EC" id="2.7.7.1" evidence="4 5"/>
<dbReference type="InterPro" id="IPR006418">
    <property type="entry name" value="NMN_Atrans_arc"/>
</dbReference>
<dbReference type="GO" id="GO:0005524">
    <property type="term" value="F:ATP binding"/>
    <property type="evidence" value="ECO:0007669"/>
    <property type="project" value="UniProtKB-KW"/>
</dbReference>
<evidence type="ECO:0000256" key="4">
    <source>
        <dbReference type="HAMAP-Rule" id="MF_00243"/>
    </source>
</evidence>
<dbReference type="EMBL" id="CP091871">
    <property type="protein sequence ID" value="WEU39765.1"/>
    <property type="molecule type" value="Genomic_DNA"/>
</dbReference>
<dbReference type="GO" id="GO:0009435">
    <property type="term" value="P:NAD+ biosynthetic process"/>
    <property type="evidence" value="ECO:0007669"/>
    <property type="project" value="UniProtKB-UniRule"/>
</dbReference>
<dbReference type="Gene3D" id="3.40.50.620">
    <property type="entry name" value="HUPs"/>
    <property type="match status" value="1"/>
</dbReference>